<gene>
    <name evidence="1" type="ORF">AYC66_18035</name>
    <name evidence="2" type="ORF">BAY09_08500</name>
</gene>
<dbReference type="InterPro" id="IPR024363">
    <property type="entry name" value="DUF3853"/>
</dbReference>
<evidence type="ECO:0000313" key="3">
    <source>
        <dbReference type="Proteomes" id="UP000189738"/>
    </source>
</evidence>
<evidence type="ECO:0008006" key="4">
    <source>
        <dbReference type="Google" id="ProtNLM"/>
    </source>
</evidence>
<proteinExistence type="predicted"/>
<dbReference type="AlphaFoldDB" id="A0A494J3W1"/>
<evidence type="ECO:0000313" key="1">
    <source>
        <dbReference type="EMBL" id="AQX52461.1"/>
    </source>
</evidence>
<accession>A0A494J3W1</accession>
<dbReference type="EMBL" id="MAHS01000016">
    <property type="protein sequence ID" value="OPB47222.1"/>
    <property type="molecule type" value="Genomic_DNA"/>
</dbReference>
<dbReference type="Proteomes" id="UP000189738">
    <property type="component" value="Chromosome"/>
</dbReference>
<evidence type="ECO:0000313" key="2">
    <source>
        <dbReference type="EMBL" id="OPB47222.1"/>
    </source>
</evidence>
<sequence length="110" mass="12150">MSSIIVLTVEQLEELTENIVAKTLERISPKNDITEKHFKGMKGLAKALGCSVTKAQEIKNTGYLDDVLFVIGNRISGEVSNVKNEYQKNELIISKTIIKQKTVKAATKTA</sequence>
<name>A0A494J3W1_9FLAO</name>
<reference evidence="2" key="2">
    <citation type="submission" date="2016-06" db="EMBL/GenBank/DDBJ databases">
        <authorList>
            <person name="Nicholson A.C."/>
        </authorList>
    </citation>
    <scope>NUCLEOTIDE SEQUENCE [LARGE SCALE GENOMIC DNA]</scope>
    <source>
        <strain evidence="2">E6809</strain>
    </source>
</reference>
<dbReference type="Pfam" id="PF12964">
    <property type="entry name" value="DUF3853"/>
    <property type="match status" value="1"/>
</dbReference>
<dbReference type="EMBL" id="CP014339">
    <property type="protein sequence ID" value="AQX52461.1"/>
    <property type="molecule type" value="Genomic_DNA"/>
</dbReference>
<dbReference type="RefSeq" id="WP_078720285.1">
    <property type="nucleotide sequence ID" value="NZ_CP014339.1"/>
</dbReference>
<organism evidence="2">
    <name type="scientific">Elizabethkingia anophelis</name>
    <dbReference type="NCBI Taxonomy" id="1117645"/>
    <lineage>
        <taxon>Bacteria</taxon>
        <taxon>Pseudomonadati</taxon>
        <taxon>Bacteroidota</taxon>
        <taxon>Flavobacteriia</taxon>
        <taxon>Flavobacteriales</taxon>
        <taxon>Weeksellaceae</taxon>
        <taxon>Elizabethkingia</taxon>
    </lineage>
</organism>
<protein>
    <recommendedName>
        <fullName evidence="4">DUF3853 family protein</fullName>
    </recommendedName>
</protein>
<reference evidence="1 3" key="1">
    <citation type="submission" date="2016-02" db="EMBL/GenBank/DDBJ databases">
        <authorList>
            <person name="Nicholson A.C."/>
            <person name="Humrighouse B.W."/>
            <person name="Loparev V."/>
            <person name="Emery B."/>
            <person name="Graziano J."/>
            <person name="McQuiston J.R."/>
        </authorList>
    </citation>
    <scope>NUCLEOTIDE SEQUENCE [LARGE SCALE GENOMIC DNA]</scope>
    <source>
        <strain evidence="1 3">E6809</strain>
    </source>
</reference>